<organism evidence="1 2">
    <name type="scientific">Bacteroides ovatus</name>
    <dbReference type="NCBI Taxonomy" id="28116"/>
    <lineage>
        <taxon>Bacteria</taxon>
        <taxon>Pseudomonadati</taxon>
        <taxon>Bacteroidota</taxon>
        <taxon>Bacteroidia</taxon>
        <taxon>Bacteroidales</taxon>
        <taxon>Bacteroidaceae</taxon>
        <taxon>Bacteroides</taxon>
    </lineage>
</organism>
<sequence>TDGIWALEVSSTGSYSARQPITRDVCINSDSITQIDNAVLFATDRGIMLISGSTSQCISDILDSELAFSINSLPHLNKLVNNTRFNSTEFQFLTFREFLKTCRMIYDYIHQRIIIHNPSCTYAYLYSMDSKQWGMMHSNIMSGLNSYPDALAMTSDNDLVNFSQPDNTIEPITALAVTRPFKIDDPNMFKTIDTIIQRGYFKSSHVSQVLYGSNDLFNWHAVWSSTDKYMRGFHGTPYKAFRLVLICKLDKSESLLGFTVQFTPRMLNKPR</sequence>
<dbReference type="EMBL" id="VWFO01000511">
    <property type="protein sequence ID" value="KAA4650438.1"/>
    <property type="molecule type" value="Genomic_DNA"/>
</dbReference>
<gene>
    <name evidence="1" type="ORF">F3B98_31230</name>
</gene>
<protein>
    <submittedName>
        <fullName evidence="1">Uncharacterized protein</fullName>
    </submittedName>
</protein>
<feature type="non-terminal residue" evidence="1">
    <location>
        <position position="1"/>
    </location>
</feature>
<accession>A0A642C3Y2</accession>
<reference evidence="1 2" key="1">
    <citation type="journal article" date="2019" name="Nat. Med.">
        <title>A library of human gut bacterial isolates paired with longitudinal multiomics data enables mechanistic microbiome research.</title>
        <authorList>
            <person name="Poyet M."/>
            <person name="Groussin M."/>
            <person name="Gibbons S.M."/>
            <person name="Avila-Pacheco J."/>
            <person name="Jiang X."/>
            <person name="Kearney S.M."/>
            <person name="Perrotta A.R."/>
            <person name="Berdy B."/>
            <person name="Zhao S."/>
            <person name="Lieberman T.D."/>
            <person name="Swanson P.K."/>
            <person name="Smith M."/>
            <person name="Roesemann S."/>
            <person name="Alexander J.E."/>
            <person name="Rich S.A."/>
            <person name="Livny J."/>
            <person name="Vlamakis H."/>
            <person name="Clish C."/>
            <person name="Bullock K."/>
            <person name="Deik A."/>
            <person name="Scott J."/>
            <person name="Pierce K.A."/>
            <person name="Xavier R.J."/>
            <person name="Alm E.J."/>
        </authorList>
    </citation>
    <scope>NUCLEOTIDE SEQUENCE [LARGE SCALE GENOMIC DNA]</scope>
    <source>
        <strain evidence="1 2">BIOML-A14</strain>
    </source>
</reference>
<evidence type="ECO:0000313" key="1">
    <source>
        <dbReference type="EMBL" id="KAA4650438.1"/>
    </source>
</evidence>
<proteinExistence type="predicted"/>
<comment type="caution">
    <text evidence="1">The sequence shown here is derived from an EMBL/GenBank/DDBJ whole genome shotgun (WGS) entry which is preliminary data.</text>
</comment>
<name>A0A642C3Y2_BACOV</name>
<dbReference type="AlphaFoldDB" id="A0A642C3Y2"/>
<dbReference type="Proteomes" id="UP000435985">
    <property type="component" value="Unassembled WGS sequence"/>
</dbReference>
<evidence type="ECO:0000313" key="2">
    <source>
        <dbReference type="Proteomes" id="UP000435985"/>
    </source>
</evidence>